<evidence type="ECO:0000313" key="1">
    <source>
        <dbReference type="EMBL" id="QHJ90254.1"/>
    </source>
</evidence>
<sequence>MAKPTPEGLSIRPCVWPVGSRAYPRSGVGFFVRTKFEVLGQDSQTAGVCRRSCPKTVLAHSPAAFISSRSSAISFVVNGRYVTGCLLCSAALRVGECPP</sequence>
<dbReference type="EMBL" id="MK962690">
    <property type="protein sequence ID" value="QHJ90254.1"/>
    <property type="molecule type" value="Genomic_DNA"/>
</dbReference>
<dbReference type="AlphaFoldDB" id="A0A857JTZ9"/>
<organism evidence="1">
    <name type="scientific">Aeromonas hydrophila</name>
    <dbReference type="NCBI Taxonomy" id="644"/>
    <lineage>
        <taxon>Bacteria</taxon>
        <taxon>Pseudomonadati</taxon>
        <taxon>Pseudomonadota</taxon>
        <taxon>Gammaproteobacteria</taxon>
        <taxon>Aeromonadales</taxon>
        <taxon>Aeromonadaceae</taxon>
        <taxon>Aeromonas</taxon>
    </lineage>
</organism>
<proteinExistence type="predicted"/>
<accession>A0A857JTZ9</accession>
<geneLocation type="plasmid" evidence="1">
    <name>pAerX</name>
</geneLocation>
<reference evidence="1" key="1">
    <citation type="submission" date="2019-05" db="EMBL/GenBank/DDBJ databases">
        <authorList>
            <person name="Perez Valdespino A."/>
            <person name="Curiel Quesada E."/>
            <person name="Perez Garcia D."/>
        </authorList>
    </citation>
    <scope>NUCLEOTIDE SEQUENCE</scope>
    <source>
        <strain evidence="1">RO13</strain>
        <plasmid evidence="1">pAerX</plasmid>
    </source>
</reference>
<name>A0A857JTZ9_AERHY</name>
<protein>
    <submittedName>
        <fullName evidence="1">Uncharacterized protein</fullName>
    </submittedName>
</protein>
<keyword evidence="1" id="KW-0614">Plasmid</keyword>